<dbReference type="Pfam" id="PF07596">
    <property type="entry name" value="SBP_bac_10"/>
    <property type="match status" value="1"/>
</dbReference>
<dbReference type="OrthoDB" id="217153at2"/>
<dbReference type="InterPro" id="IPR027558">
    <property type="entry name" value="Pre_pil_HX9DG_C"/>
</dbReference>
<accession>A0A5C5VGI0</accession>
<dbReference type="Gene3D" id="3.30.700.10">
    <property type="entry name" value="Glycoprotein, Type 4 Pilin"/>
    <property type="match status" value="1"/>
</dbReference>
<dbReference type="SUPFAM" id="SSF54523">
    <property type="entry name" value="Pili subunits"/>
    <property type="match status" value="1"/>
</dbReference>
<dbReference type="InterPro" id="IPR011453">
    <property type="entry name" value="DUF1559"/>
</dbReference>
<dbReference type="PANTHER" id="PTHR30093:SF2">
    <property type="entry name" value="TYPE II SECRETION SYSTEM PROTEIN H"/>
    <property type="match status" value="1"/>
</dbReference>
<feature type="domain" description="DUF1559" evidence="1">
    <location>
        <begin position="47"/>
        <end position="338"/>
    </location>
</feature>
<dbReference type="InterPro" id="IPR045584">
    <property type="entry name" value="Pilin-like"/>
</dbReference>
<dbReference type="Proteomes" id="UP000316714">
    <property type="component" value="Unassembled WGS sequence"/>
</dbReference>
<proteinExistence type="predicted"/>
<reference evidence="2 3" key="1">
    <citation type="submission" date="2019-02" db="EMBL/GenBank/DDBJ databases">
        <title>Deep-cultivation of Planctomycetes and their phenomic and genomic characterization uncovers novel biology.</title>
        <authorList>
            <person name="Wiegand S."/>
            <person name="Jogler M."/>
            <person name="Boedeker C."/>
            <person name="Pinto D."/>
            <person name="Vollmers J."/>
            <person name="Rivas-Marin E."/>
            <person name="Kohn T."/>
            <person name="Peeters S.H."/>
            <person name="Heuer A."/>
            <person name="Rast P."/>
            <person name="Oberbeckmann S."/>
            <person name="Bunk B."/>
            <person name="Jeske O."/>
            <person name="Meyerdierks A."/>
            <person name="Storesund J.E."/>
            <person name="Kallscheuer N."/>
            <person name="Luecker S."/>
            <person name="Lage O.M."/>
            <person name="Pohl T."/>
            <person name="Merkel B.J."/>
            <person name="Hornburger P."/>
            <person name="Mueller R.-W."/>
            <person name="Bruemmer F."/>
            <person name="Labrenz M."/>
            <person name="Spormann A.M."/>
            <person name="Op Den Camp H."/>
            <person name="Overmann J."/>
            <person name="Amann R."/>
            <person name="Jetten M.S.M."/>
            <person name="Mascher T."/>
            <person name="Medema M.H."/>
            <person name="Devos D.P."/>
            <person name="Kaster A.-K."/>
            <person name="Ovreas L."/>
            <person name="Rohde M."/>
            <person name="Galperin M.Y."/>
            <person name="Jogler C."/>
        </authorList>
    </citation>
    <scope>NUCLEOTIDE SEQUENCE [LARGE SCALE GENOMIC DNA]</scope>
    <source>
        <strain evidence="2 3">KOR34</strain>
    </source>
</reference>
<dbReference type="EMBL" id="SIHJ01000001">
    <property type="protein sequence ID" value="TWT37060.1"/>
    <property type="molecule type" value="Genomic_DNA"/>
</dbReference>
<dbReference type="NCBIfam" id="TIGR04294">
    <property type="entry name" value="pre_pil_HX9DG"/>
    <property type="match status" value="1"/>
</dbReference>
<evidence type="ECO:0000313" key="3">
    <source>
        <dbReference type="Proteomes" id="UP000316714"/>
    </source>
</evidence>
<dbReference type="Pfam" id="PF07963">
    <property type="entry name" value="N_methyl"/>
    <property type="match status" value="1"/>
</dbReference>
<dbReference type="NCBIfam" id="TIGR02532">
    <property type="entry name" value="IV_pilin_GFxxxE"/>
    <property type="match status" value="1"/>
</dbReference>
<dbReference type="RefSeq" id="WP_146564420.1">
    <property type="nucleotide sequence ID" value="NZ_SIHJ01000001.1"/>
</dbReference>
<name>A0A5C5VGI0_9BACT</name>
<sequence length="361" mass="39657">MRIASTAPVRRFHGARYASRPGFTLVELLVVIAIIGVLIALLLPAVQAARESARRLQCTNHLKQLVLAMHNYESAKGEIPAGSLGTYQSSPGYWSAHALILPYIEEGGLSDSFIIDDDSTEADPWSAHNYSVAQAEPAAMRCPSDPWGRDLLGSVVRSVSTGWTNYHANAGSWVRIGKKWDGVFGPDRQVTASGTYPRQRPLEFRQITDGLSKTAAFGEVLNGLATTGEAADPKRDCFLVAVAPDTSVPEAQAAFSAHNWQTMPTPTWRWRGNPWHEGTMWRNWYNHLLTPNSTCWRQGSSEASWWDLVSPLSSNHTGVVNVAYCDGSVQTTAENIDPDVWVQAGTRAGPPEYQPNSRRRG</sequence>
<keyword evidence="3" id="KW-1185">Reference proteome</keyword>
<comment type="caution">
    <text evidence="2">The sequence shown here is derived from an EMBL/GenBank/DDBJ whole genome shotgun (WGS) entry which is preliminary data.</text>
</comment>
<organism evidence="2 3">
    <name type="scientific">Posidoniimonas corsicana</name>
    <dbReference type="NCBI Taxonomy" id="1938618"/>
    <lineage>
        <taxon>Bacteria</taxon>
        <taxon>Pseudomonadati</taxon>
        <taxon>Planctomycetota</taxon>
        <taxon>Planctomycetia</taxon>
        <taxon>Pirellulales</taxon>
        <taxon>Lacipirellulaceae</taxon>
        <taxon>Posidoniimonas</taxon>
    </lineage>
</organism>
<dbReference type="AlphaFoldDB" id="A0A5C5VGI0"/>
<protein>
    <recommendedName>
        <fullName evidence="1">DUF1559 domain-containing protein</fullName>
    </recommendedName>
</protein>
<gene>
    <name evidence="2" type="ORF">KOR34_20070</name>
</gene>
<dbReference type="PANTHER" id="PTHR30093">
    <property type="entry name" value="GENERAL SECRETION PATHWAY PROTEIN G"/>
    <property type="match status" value="1"/>
</dbReference>
<dbReference type="InterPro" id="IPR012902">
    <property type="entry name" value="N_methyl_site"/>
</dbReference>
<evidence type="ECO:0000259" key="1">
    <source>
        <dbReference type="Pfam" id="PF07596"/>
    </source>
</evidence>
<evidence type="ECO:0000313" key="2">
    <source>
        <dbReference type="EMBL" id="TWT37060.1"/>
    </source>
</evidence>